<accession>M4D2S5</accession>
<dbReference type="HOGENOM" id="CLU_2888928_0_0_1"/>
<evidence type="ECO:0000313" key="2">
    <source>
        <dbReference type="EnsemblPlants" id="Bra010778.1-P"/>
    </source>
</evidence>
<feature type="region of interest" description="Disordered" evidence="1">
    <location>
        <begin position="42"/>
        <end position="63"/>
    </location>
</feature>
<organism evidence="2 3">
    <name type="scientific">Brassica campestris</name>
    <name type="common">Field mustard</name>
    <dbReference type="NCBI Taxonomy" id="3711"/>
    <lineage>
        <taxon>Eukaryota</taxon>
        <taxon>Viridiplantae</taxon>
        <taxon>Streptophyta</taxon>
        <taxon>Embryophyta</taxon>
        <taxon>Tracheophyta</taxon>
        <taxon>Spermatophyta</taxon>
        <taxon>Magnoliopsida</taxon>
        <taxon>eudicotyledons</taxon>
        <taxon>Gunneridae</taxon>
        <taxon>Pentapetalae</taxon>
        <taxon>rosids</taxon>
        <taxon>malvids</taxon>
        <taxon>Brassicales</taxon>
        <taxon>Brassicaceae</taxon>
        <taxon>Brassiceae</taxon>
        <taxon>Brassica</taxon>
    </lineage>
</organism>
<dbReference type="Proteomes" id="UP000011750">
    <property type="component" value="Chromosome A08"/>
</dbReference>
<proteinExistence type="predicted"/>
<name>M4D2S5_BRACM</name>
<dbReference type="AlphaFoldDB" id="M4D2S5"/>
<dbReference type="InParanoid" id="M4D2S5"/>
<evidence type="ECO:0000256" key="1">
    <source>
        <dbReference type="SAM" id="MobiDB-lite"/>
    </source>
</evidence>
<sequence>MASSSRNTFEGVDDETFDNYFDQYFETMENLAINYGDQEVERNKRKNRVHIERKREEDEGNNY</sequence>
<reference evidence="2" key="3">
    <citation type="submission" date="2023-03" db="UniProtKB">
        <authorList>
            <consortium name="EnsemblPlants"/>
        </authorList>
    </citation>
    <scope>IDENTIFICATION</scope>
    <source>
        <strain evidence="2">cv. Chiifu-401-42</strain>
    </source>
</reference>
<evidence type="ECO:0000313" key="3">
    <source>
        <dbReference type="Proteomes" id="UP000011750"/>
    </source>
</evidence>
<reference evidence="2 3" key="1">
    <citation type="journal article" date="2011" name="Nat. Genet.">
        <title>The genome of the mesopolyploid crop species Brassica rapa.</title>
        <authorList>
            <consortium name="Brassica rapa Genome Sequencing Project Consortium"/>
            <person name="Wang X."/>
            <person name="Wang H."/>
            <person name="Wang J."/>
            <person name="Sun R."/>
            <person name="Wu J."/>
            <person name="Liu S."/>
            <person name="Bai Y."/>
            <person name="Mun J.H."/>
            <person name="Bancroft I."/>
            <person name="Cheng F."/>
            <person name="Huang S."/>
            <person name="Li X."/>
            <person name="Hua W."/>
            <person name="Wang J."/>
            <person name="Wang X."/>
            <person name="Freeling M."/>
            <person name="Pires J.C."/>
            <person name="Paterson A.H."/>
            <person name="Chalhoub B."/>
            <person name="Wang B."/>
            <person name="Hayward A."/>
            <person name="Sharpe A.G."/>
            <person name="Park B.S."/>
            <person name="Weisshaar B."/>
            <person name="Liu B."/>
            <person name="Li B."/>
            <person name="Liu B."/>
            <person name="Tong C."/>
            <person name="Song C."/>
            <person name="Duran C."/>
            <person name="Peng C."/>
            <person name="Geng C."/>
            <person name="Koh C."/>
            <person name="Lin C."/>
            <person name="Edwards D."/>
            <person name="Mu D."/>
            <person name="Shen D."/>
            <person name="Soumpourou E."/>
            <person name="Li F."/>
            <person name="Fraser F."/>
            <person name="Conant G."/>
            <person name="Lassalle G."/>
            <person name="King G.J."/>
            <person name="Bonnema G."/>
            <person name="Tang H."/>
            <person name="Wang H."/>
            <person name="Belcram H."/>
            <person name="Zhou H."/>
            <person name="Hirakawa H."/>
            <person name="Abe H."/>
            <person name="Guo H."/>
            <person name="Wang H."/>
            <person name="Jin H."/>
            <person name="Parkin I.A."/>
            <person name="Batley J."/>
            <person name="Kim J.S."/>
            <person name="Just J."/>
            <person name="Li J."/>
            <person name="Xu J."/>
            <person name="Deng J."/>
            <person name="Kim J.A."/>
            <person name="Li J."/>
            <person name="Yu J."/>
            <person name="Meng J."/>
            <person name="Wang J."/>
            <person name="Min J."/>
            <person name="Poulain J."/>
            <person name="Wang J."/>
            <person name="Hatakeyama K."/>
            <person name="Wu K."/>
            <person name="Wang L."/>
            <person name="Fang L."/>
            <person name="Trick M."/>
            <person name="Links M.G."/>
            <person name="Zhao M."/>
            <person name="Jin M."/>
            <person name="Ramchiary N."/>
            <person name="Drou N."/>
            <person name="Berkman P.J."/>
            <person name="Cai Q."/>
            <person name="Huang Q."/>
            <person name="Li R."/>
            <person name="Tabata S."/>
            <person name="Cheng S."/>
            <person name="Zhang S."/>
            <person name="Zhang S."/>
            <person name="Huang S."/>
            <person name="Sato S."/>
            <person name="Sun S."/>
            <person name="Kwon S.J."/>
            <person name="Choi S.R."/>
            <person name="Lee T.H."/>
            <person name="Fan W."/>
            <person name="Zhao X."/>
            <person name="Tan X."/>
            <person name="Xu X."/>
            <person name="Wang Y."/>
            <person name="Qiu Y."/>
            <person name="Yin Y."/>
            <person name="Li Y."/>
            <person name="Du Y."/>
            <person name="Liao Y."/>
            <person name="Lim Y."/>
            <person name="Narusaka Y."/>
            <person name="Wang Y."/>
            <person name="Wang Z."/>
            <person name="Li Z."/>
            <person name="Wang Z."/>
            <person name="Xiong Z."/>
            <person name="Zhang Z."/>
        </authorList>
    </citation>
    <scope>NUCLEOTIDE SEQUENCE [LARGE SCALE GENOMIC DNA]</scope>
    <source>
        <strain evidence="2 3">cv. Chiifu-401-42</strain>
    </source>
</reference>
<dbReference type="Gramene" id="Bra010778.1">
    <property type="protein sequence ID" value="Bra010778.1-P"/>
    <property type="gene ID" value="Bra010778"/>
</dbReference>
<protein>
    <submittedName>
        <fullName evidence="2">Uncharacterized protein</fullName>
    </submittedName>
</protein>
<reference evidence="2 3" key="2">
    <citation type="journal article" date="2018" name="Hortic Res">
        <title>Improved Brassica rapa reference genome by single-molecule sequencing and chromosome conformation capture technologies.</title>
        <authorList>
            <person name="Zhang L."/>
            <person name="Cai X."/>
            <person name="Wu J."/>
            <person name="Liu M."/>
            <person name="Grob S."/>
            <person name="Cheng F."/>
            <person name="Liang J."/>
            <person name="Cai C."/>
            <person name="Liu Z."/>
            <person name="Liu B."/>
            <person name="Wang F."/>
            <person name="Li S."/>
            <person name="Liu F."/>
            <person name="Li X."/>
            <person name="Cheng L."/>
            <person name="Yang W."/>
            <person name="Li M.H."/>
            <person name="Grossniklaus U."/>
            <person name="Zheng H."/>
            <person name="Wang X."/>
        </authorList>
    </citation>
    <scope>NUCLEOTIDE SEQUENCE [LARGE SCALE GENOMIC DNA]</scope>
    <source>
        <strain evidence="2 3">cv. Chiifu-401-42</strain>
    </source>
</reference>
<keyword evidence="3" id="KW-1185">Reference proteome</keyword>
<dbReference type="EnsemblPlants" id="Bra010778.1">
    <property type="protein sequence ID" value="Bra010778.1-P"/>
    <property type="gene ID" value="Bra010778"/>
</dbReference>